<protein>
    <submittedName>
        <fullName evidence="2">Uncharacterized protein</fullName>
    </submittedName>
</protein>
<name>A0A1Y1ZR79_9PLEO</name>
<dbReference type="EMBL" id="MCFA01000048">
    <property type="protein sequence ID" value="ORY12730.1"/>
    <property type="molecule type" value="Genomic_DNA"/>
</dbReference>
<feature type="region of interest" description="Disordered" evidence="1">
    <location>
        <begin position="97"/>
        <end position="123"/>
    </location>
</feature>
<sequence>MMYHTSHLPCPSSFPTSAIRSRTHPARGPKARCSWTRKTSALQRPINAIGRIRSVDATRRRGTPIMTQATGRIRPATLAGGEATTTRQQRLACRPVRGNEGLTGSRDASGRLDGGFPGFDGSDPDGRRNEWLVGAWACFCRAELTLRREFWY</sequence>
<evidence type="ECO:0000313" key="3">
    <source>
        <dbReference type="Proteomes" id="UP000193144"/>
    </source>
</evidence>
<dbReference type="AlphaFoldDB" id="A0A1Y1ZR79"/>
<evidence type="ECO:0000256" key="1">
    <source>
        <dbReference type="SAM" id="MobiDB-lite"/>
    </source>
</evidence>
<feature type="compositionally biased region" description="Basic residues" evidence="1">
    <location>
        <begin position="21"/>
        <end position="30"/>
    </location>
</feature>
<dbReference type="Proteomes" id="UP000193144">
    <property type="component" value="Unassembled WGS sequence"/>
</dbReference>
<comment type="caution">
    <text evidence="2">The sequence shown here is derived from an EMBL/GenBank/DDBJ whole genome shotgun (WGS) entry which is preliminary data.</text>
</comment>
<feature type="region of interest" description="Disordered" evidence="1">
    <location>
        <begin position="1"/>
        <end position="36"/>
    </location>
</feature>
<accession>A0A1Y1ZR79</accession>
<gene>
    <name evidence="2" type="ORF">BCR34DRAFT_288148</name>
</gene>
<keyword evidence="3" id="KW-1185">Reference proteome</keyword>
<evidence type="ECO:0000313" key="2">
    <source>
        <dbReference type="EMBL" id="ORY12730.1"/>
    </source>
</evidence>
<organism evidence="2 3">
    <name type="scientific">Clohesyomyces aquaticus</name>
    <dbReference type="NCBI Taxonomy" id="1231657"/>
    <lineage>
        <taxon>Eukaryota</taxon>
        <taxon>Fungi</taxon>
        <taxon>Dikarya</taxon>
        <taxon>Ascomycota</taxon>
        <taxon>Pezizomycotina</taxon>
        <taxon>Dothideomycetes</taxon>
        <taxon>Pleosporomycetidae</taxon>
        <taxon>Pleosporales</taxon>
        <taxon>Lindgomycetaceae</taxon>
        <taxon>Clohesyomyces</taxon>
    </lineage>
</organism>
<proteinExistence type="predicted"/>
<reference evidence="2 3" key="1">
    <citation type="submission" date="2016-07" db="EMBL/GenBank/DDBJ databases">
        <title>Pervasive Adenine N6-methylation of Active Genes in Fungi.</title>
        <authorList>
            <consortium name="DOE Joint Genome Institute"/>
            <person name="Mondo S.J."/>
            <person name="Dannebaum R.O."/>
            <person name="Kuo R.C."/>
            <person name="Labutti K."/>
            <person name="Haridas S."/>
            <person name="Kuo A."/>
            <person name="Salamov A."/>
            <person name="Ahrendt S.R."/>
            <person name="Lipzen A."/>
            <person name="Sullivan W."/>
            <person name="Andreopoulos W.B."/>
            <person name="Clum A."/>
            <person name="Lindquist E."/>
            <person name="Daum C."/>
            <person name="Ramamoorthy G.K."/>
            <person name="Gryganskyi A."/>
            <person name="Culley D."/>
            <person name="Magnuson J.K."/>
            <person name="James T.Y."/>
            <person name="O'Malley M.A."/>
            <person name="Stajich J.E."/>
            <person name="Spatafora J.W."/>
            <person name="Visel A."/>
            <person name="Grigoriev I.V."/>
        </authorList>
    </citation>
    <scope>NUCLEOTIDE SEQUENCE [LARGE SCALE GENOMIC DNA]</scope>
    <source>
        <strain evidence="2 3">CBS 115471</strain>
    </source>
</reference>